<dbReference type="OMA" id="PSWIRQF"/>
<organism evidence="12 13">
    <name type="scientific">Plasmopara halstedii</name>
    <name type="common">Downy mildew of sunflower</name>
    <dbReference type="NCBI Taxonomy" id="4781"/>
    <lineage>
        <taxon>Eukaryota</taxon>
        <taxon>Sar</taxon>
        <taxon>Stramenopiles</taxon>
        <taxon>Oomycota</taxon>
        <taxon>Peronosporomycetes</taxon>
        <taxon>Peronosporales</taxon>
        <taxon>Peronosporaceae</taxon>
        <taxon>Plasmopara</taxon>
    </lineage>
</organism>
<comment type="subcellular location">
    <subcellularLocation>
        <location evidence="2">Cytoplasm</location>
        <location evidence="2">Cytoskeleton</location>
        <location evidence="2">Cilium axoneme</location>
    </subcellularLocation>
    <subcellularLocation>
        <location evidence="1">Cytoplasm</location>
        <location evidence="1">Cytoskeleton</location>
        <location evidence="1">Cilium basal body</location>
    </subcellularLocation>
</comment>
<feature type="compositionally biased region" description="Polar residues" evidence="10">
    <location>
        <begin position="385"/>
        <end position="395"/>
    </location>
</feature>
<sequence>MENNDLIERTYQALVSMVHTTAVSRKVVARPPFTFLHKMLVETLGNYDLFSEQQLVLSATTTKQAKAAFLTRAIAFVTFAMKANARRHHIPCLLLLTEVLQMPDRGVKDAAAKEVREKGDAYLYSLGVTFRKGLVLFQMIIRKRLHRVHNATLVDKSTEYGNEQAIFASIPNGRRNNSSFRNVQGNVRVVGYEEDAQAKDKFDNSKTEQIEICDTTHSRLDKPEHVETSISPNSLIQFQRHMTPKVESSVFLFSKSSLSASSSNIKTSESLDELQSNLEENQIDSSKLKDSSDWQRMLKKVLADGSSKPEMSYFDSDGHSRSQIEAMQMNTSDPSKASFPKLCNQHTRPLAPVKKRRSSNEGNSNTDTKSRHQKDGTPWQAAQVKLSNNTLTAESRLSRQRDTSSSNFQRSGTLLTNIQGADSPSLSLASLRDSVTTVYSGMYQTTDQCTQEQLTLVRDVVLRIDSYIKRKRLRVIDLFRYCDADGNGSISAEELIDTLSQMDIQLSSKQANVFLQHIDKDKNGLIDVDEFEMLVRIFRRNEAQREQVKRELKASKRRSEKSFGLKPSLVMKAKTKAAILNEFKIAQGGNDGMNAEQLRLLINRLSIPKMNAAFIDSLIDRAVGHAIGGLVALLSTSPEEQTRTQTDKHMISHQHLATALDELEWIEKPNRFLNQSWIRQFDFQLKRAIREYESI</sequence>
<evidence type="ECO:0000256" key="1">
    <source>
        <dbReference type="ARBA" id="ARBA00004120"/>
    </source>
</evidence>
<dbReference type="InterPro" id="IPR002048">
    <property type="entry name" value="EF_hand_dom"/>
</dbReference>
<dbReference type="OrthoDB" id="26525at2759"/>
<keyword evidence="13" id="KW-1185">Reference proteome</keyword>
<name>A0A0P1AA36_PLAHL</name>
<dbReference type="GO" id="GO:0060271">
    <property type="term" value="P:cilium assembly"/>
    <property type="evidence" value="ECO:0007669"/>
    <property type="project" value="TreeGrafter"/>
</dbReference>
<evidence type="ECO:0000256" key="2">
    <source>
        <dbReference type="ARBA" id="ARBA00004430"/>
    </source>
</evidence>
<dbReference type="InterPro" id="IPR040468">
    <property type="entry name" value="TRAF3IP1_N"/>
</dbReference>
<dbReference type="InterPro" id="IPR042576">
    <property type="entry name" value="TRAF3IP1_N_sf"/>
</dbReference>
<dbReference type="RefSeq" id="XP_024573483.1">
    <property type="nucleotide sequence ID" value="XM_024722403.1"/>
</dbReference>
<evidence type="ECO:0000256" key="3">
    <source>
        <dbReference type="ARBA" id="ARBA00022490"/>
    </source>
</evidence>
<evidence type="ECO:0000256" key="8">
    <source>
        <dbReference type="ARBA" id="ARBA00023273"/>
    </source>
</evidence>
<evidence type="ECO:0000256" key="4">
    <source>
        <dbReference type="ARBA" id="ARBA00022794"/>
    </source>
</evidence>
<keyword evidence="7" id="KW-0206">Cytoskeleton</keyword>
<dbReference type="GO" id="GO:0030992">
    <property type="term" value="C:intraciliary transport particle B"/>
    <property type="evidence" value="ECO:0007669"/>
    <property type="project" value="TreeGrafter"/>
</dbReference>
<dbReference type="GeneID" id="36399624"/>
<dbReference type="GO" id="GO:0005509">
    <property type="term" value="F:calcium ion binding"/>
    <property type="evidence" value="ECO:0007669"/>
    <property type="project" value="InterPro"/>
</dbReference>
<dbReference type="Pfam" id="PF10243">
    <property type="entry name" value="MIP-T3"/>
    <property type="match status" value="1"/>
</dbReference>
<dbReference type="EMBL" id="CCYD01000261">
    <property type="protein sequence ID" value="CEG37114.1"/>
    <property type="molecule type" value="Genomic_DNA"/>
</dbReference>
<keyword evidence="3" id="KW-0963">Cytoplasm</keyword>
<dbReference type="PANTHER" id="PTHR31363:SF0">
    <property type="entry name" value="TRAF3-INTERACTING PROTEIN 1"/>
    <property type="match status" value="1"/>
</dbReference>
<dbReference type="GO" id="GO:0070507">
    <property type="term" value="P:regulation of microtubule cytoskeleton organization"/>
    <property type="evidence" value="ECO:0007669"/>
    <property type="project" value="TreeGrafter"/>
</dbReference>
<dbReference type="GO" id="GO:0005930">
    <property type="term" value="C:axoneme"/>
    <property type="evidence" value="ECO:0007669"/>
    <property type="project" value="UniProtKB-SubCell"/>
</dbReference>
<evidence type="ECO:0000256" key="5">
    <source>
        <dbReference type="ARBA" id="ARBA00022837"/>
    </source>
</evidence>
<dbReference type="GO" id="GO:0036064">
    <property type="term" value="C:ciliary basal body"/>
    <property type="evidence" value="ECO:0007669"/>
    <property type="project" value="TreeGrafter"/>
</dbReference>
<evidence type="ECO:0000256" key="9">
    <source>
        <dbReference type="ARBA" id="ARBA00043971"/>
    </source>
</evidence>
<dbReference type="GO" id="GO:0008017">
    <property type="term" value="F:microtubule binding"/>
    <property type="evidence" value="ECO:0007669"/>
    <property type="project" value="InterPro"/>
</dbReference>
<evidence type="ECO:0000256" key="6">
    <source>
        <dbReference type="ARBA" id="ARBA00023054"/>
    </source>
</evidence>
<dbReference type="Pfam" id="PF13499">
    <property type="entry name" value="EF-hand_7"/>
    <property type="match status" value="1"/>
</dbReference>
<dbReference type="STRING" id="4781.A0A0P1AA36"/>
<accession>A0A0P1AA36</accession>
<evidence type="ECO:0000256" key="10">
    <source>
        <dbReference type="SAM" id="MobiDB-lite"/>
    </source>
</evidence>
<dbReference type="AlphaFoldDB" id="A0A0P1AA36"/>
<proteinExistence type="inferred from homology"/>
<evidence type="ECO:0000259" key="11">
    <source>
        <dbReference type="PROSITE" id="PS50222"/>
    </source>
</evidence>
<dbReference type="SUPFAM" id="SSF47473">
    <property type="entry name" value="EF-hand"/>
    <property type="match status" value="1"/>
</dbReference>
<dbReference type="SMART" id="SM00054">
    <property type="entry name" value="EFh"/>
    <property type="match status" value="2"/>
</dbReference>
<comment type="similarity">
    <text evidence="9">Belongs to the TRAF3IP1 family.</text>
</comment>
<dbReference type="InterPro" id="IPR011992">
    <property type="entry name" value="EF-hand-dom_pair"/>
</dbReference>
<evidence type="ECO:0000256" key="7">
    <source>
        <dbReference type="ARBA" id="ARBA00023212"/>
    </source>
</evidence>
<dbReference type="CDD" id="cd00051">
    <property type="entry name" value="EFh"/>
    <property type="match status" value="1"/>
</dbReference>
<dbReference type="PROSITE" id="PS00018">
    <property type="entry name" value="EF_HAND_1"/>
    <property type="match status" value="2"/>
</dbReference>
<dbReference type="InterPro" id="IPR018247">
    <property type="entry name" value="EF_Hand_1_Ca_BS"/>
</dbReference>
<reference evidence="13" key="1">
    <citation type="submission" date="2014-09" db="EMBL/GenBank/DDBJ databases">
        <authorList>
            <person name="Sharma Rahul"/>
            <person name="Thines Marco"/>
        </authorList>
    </citation>
    <scope>NUCLEOTIDE SEQUENCE [LARGE SCALE GENOMIC DNA]</scope>
</reference>
<dbReference type="Proteomes" id="UP000054928">
    <property type="component" value="Unassembled WGS sequence"/>
</dbReference>
<feature type="region of interest" description="Disordered" evidence="10">
    <location>
        <begin position="348"/>
        <end position="411"/>
    </location>
</feature>
<dbReference type="PROSITE" id="PS50222">
    <property type="entry name" value="EF_HAND_2"/>
    <property type="match status" value="2"/>
</dbReference>
<dbReference type="Gene3D" id="1.10.418.50">
    <property type="entry name" value="Microtubule-binding protein MIP-T3"/>
    <property type="match status" value="1"/>
</dbReference>
<evidence type="ECO:0000313" key="13">
    <source>
        <dbReference type="Proteomes" id="UP000054928"/>
    </source>
</evidence>
<dbReference type="PANTHER" id="PTHR31363">
    <property type="entry name" value="TRAF3-INTERACTING PROTEIN 1"/>
    <property type="match status" value="1"/>
</dbReference>
<dbReference type="GO" id="GO:0042073">
    <property type="term" value="P:intraciliary transport"/>
    <property type="evidence" value="ECO:0007669"/>
    <property type="project" value="TreeGrafter"/>
</dbReference>
<evidence type="ECO:0000313" key="12">
    <source>
        <dbReference type="EMBL" id="CEG37114.1"/>
    </source>
</evidence>
<keyword evidence="8" id="KW-0966">Cell projection</keyword>
<feature type="domain" description="EF-hand" evidence="11">
    <location>
        <begin position="470"/>
        <end position="505"/>
    </location>
</feature>
<keyword evidence="4" id="KW-0970">Cilium biogenesis/degradation</keyword>
<dbReference type="Gene3D" id="1.10.238.10">
    <property type="entry name" value="EF-hand"/>
    <property type="match status" value="1"/>
</dbReference>
<keyword evidence="5" id="KW-0106">Calcium</keyword>
<dbReference type="InterPro" id="IPR018799">
    <property type="entry name" value="TRAF3IP1"/>
</dbReference>
<keyword evidence="6" id="KW-0175">Coiled coil</keyword>
<protein>
    <submittedName>
        <fullName evidence="12">Calmodulin and related proteins (EF-Hand superfamily)</fullName>
    </submittedName>
</protein>
<feature type="domain" description="EF-hand" evidence="11">
    <location>
        <begin position="506"/>
        <end position="541"/>
    </location>
</feature>